<dbReference type="AlphaFoldDB" id="A0A1G6JWZ2"/>
<dbReference type="InterPro" id="IPR016024">
    <property type="entry name" value="ARM-type_fold"/>
</dbReference>
<evidence type="ECO:0000259" key="4">
    <source>
        <dbReference type="Pfam" id="PF09699"/>
    </source>
</evidence>
<keyword evidence="1 3" id="KW-0732">Signal</keyword>
<proteinExistence type="predicted"/>
<evidence type="ECO:0000313" key="6">
    <source>
        <dbReference type="EMBL" id="SDC23250.1"/>
    </source>
</evidence>
<evidence type="ECO:0000256" key="2">
    <source>
        <dbReference type="PROSITE-ProRule" id="PRU00339"/>
    </source>
</evidence>
<evidence type="ECO:0000313" key="7">
    <source>
        <dbReference type="Proteomes" id="UP000199628"/>
    </source>
</evidence>
<protein>
    <submittedName>
        <fullName evidence="6">Doubled CXXCH domain-containing protein</fullName>
    </submittedName>
</protein>
<dbReference type="STRING" id="639004.SAMN04488239_101460"/>
<feature type="domain" description="Cytochrome c-552/4" evidence="5">
    <location>
        <begin position="157"/>
        <end position="195"/>
    </location>
</feature>
<feature type="domain" description="Doubled CXXCH motif" evidence="4">
    <location>
        <begin position="293"/>
        <end position="322"/>
    </location>
</feature>
<dbReference type="PANTHER" id="PTHR35038:SF8">
    <property type="entry name" value="C-TYPE POLYHEME CYTOCHROME OMCC"/>
    <property type="match status" value="1"/>
</dbReference>
<feature type="signal peptide" evidence="3">
    <location>
        <begin position="1"/>
        <end position="17"/>
    </location>
</feature>
<dbReference type="InterPro" id="IPR023155">
    <property type="entry name" value="Cyt_c-552/4"/>
</dbReference>
<dbReference type="Proteomes" id="UP000199628">
    <property type="component" value="Unassembled WGS sequence"/>
</dbReference>
<dbReference type="Gene3D" id="1.25.10.10">
    <property type="entry name" value="Leucine-rich Repeat Variant"/>
    <property type="match status" value="1"/>
</dbReference>
<keyword evidence="2" id="KW-0802">TPR repeat</keyword>
<gene>
    <name evidence="6" type="ORF">SAMN04488239_101460</name>
</gene>
<accession>A0A1G6JWZ2</accession>
<feature type="chain" id="PRO_5011557139" evidence="3">
    <location>
        <begin position="18"/>
        <end position="635"/>
    </location>
</feature>
<dbReference type="OrthoDB" id="9814800at2"/>
<dbReference type="PROSITE" id="PS50005">
    <property type="entry name" value="TPR"/>
    <property type="match status" value="1"/>
</dbReference>
<dbReference type="InterPro" id="IPR011990">
    <property type="entry name" value="TPR-like_helical_dom_sf"/>
</dbReference>
<dbReference type="EMBL" id="FMZV01000001">
    <property type="protein sequence ID" value="SDC23250.1"/>
    <property type="molecule type" value="Genomic_DNA"/>
</dbReference>
<dbReference type="InterPro" id="IPR010177">
    <property type="entry name" value="Paired_CXXCH_1"/>
</dbReference>
<organism evidence="6 7">
    <name type="scientific">Ruegeria marina</name>
    <dbReference type="NCBI Taxonomy" id="639004"/>
    <lineage>
        <taxon>Bacteria</taxon>
        <taxon>Pseudomonadati</taxon>
        <taxon>Pseudomonadota</taxon>
        <taxon>Alphaproteobacteria</taxon>
        <taxon>Rhodobacterales</taxon>
        <taxon>Roseobacteraceae</taxon>
        <taxon>Ruegeria</taxon>
    </lineage>
</organism>
<sequence length="635" mass="69271">MLRLLFLIAWVAGPALAEVPDYVGSAACTGCHEEETAAWFGSHHALAWTEPGPDTVLADFDGTEFSHGGLSAAFRREGRDYFATVTEADGSVTDYRLHSVAGIAPLQQYLFETEPGRQQSFDLVWDVERGRWYPLYPEQDLPPSDGLHWTGPYKNWNARCAECHATGYSRNYRPQSRKYEPRMTEIGVGCEACHGPGAAHVDWATGKAPADGLDAFGFTIGLDAGRPEALIEQCAGCHSRREPLADGNPLPGTPYHDAYTLSVLRPGLYHADGQILDEVYVYGSFLQSKMYARGVSCVNCHEPHAATLKAEGNAVCTQCHSPAGNPDFPSLSLAEYDTPAHTQHAPDSAGAQCKSCHMIERTYMGIDGRRDHSFRIPRPDIGAETGGPDACTDCHTDRGRDWAAGQISEWFPDSTRRGAHYGQVLARGIENAFTAAPDLAALALDDTQPGIVRATALFLLQPAVSADLAQTLAPLLADRDPLVRGGSVAMQRPLPPEDRAARLIPLLQDPLRAVRIAAAKELIDLPQGAMTRSQAAIWREGAGDLQRSLATRLDFPETHLVLGGIALRLRNMPAAARAFREVIEMDPQRAEAWPVLIEVTELTEGREAARSLLRRALSILPEDPRLRQLSMRLAP</sequence>
<evidence type="ECO:0000259" key="5">
    <source>
        <dbReference type="Pfam" id="PF13435"/>
    </source>
</evidence>
<dbReference type="RefSeq" id="WP_093027369.1">
    <property type="nucleotide sequence ID" value="NZ_FMZV01000001.1"/>
</dbReference>
<dbReference type="SUPFAM" id="SSF48452">
    <property type="entry name" value="TPR-like"/>
    <property type="match status" value="1"/>
</dbReference>
<dbReference type="PANTHER" id="PTHR35038">
    <property type="entry name" value="DISSIMILATORY SULFITE REDUCTASE SIRA"/>
    <property type="match status" value="1"/>
</dbReference>
<dbReference type="InterPro" id="IPR011989">
    <property type="entry name" value="ARM-like"/>
</dbReference>
<dbReference type="Gene3D" id="1.25.40.10">
    <property type="entry name" value="Tetratricopeptide repeat domain"/>
    <property type="match status" value="1"/>
</dbReference>
<dbReference type="Gene3D" id="1.10.1130.10">
    <property type="entry name" value="Flavocytochrome C3, Chain A"/>
    <property type="match status" value="3"/>
</dbReference>
<keyword evidence="7" id="KW-1185">Reference proteome</keyword>
<dbReference type="GO" id="GO:0016491">
    <property type="term" value="F:oxidoreductase activity"/>
    <property type="evidence" value="ECO:0007669"/>
    <property type="project" value="TreeGrafter"/>
</dbReference>
<name>A0A1G6JWZ2_9RHOB</name>
<dbReference type="SUPFAM" id="SSF48371">
    <property type="entry name" value="ARM repeat"/>
    <property type="match status" value="1"/>
</dbReference>
<dbReference type="Pfam" id="PF09699">
    <property type="entry name" value="Paired_CXXCH_1"/>
    <property type="match status" value="1"/>
</dbReference>
<feature type="repeat" description="TPR" evidence="2">
    <location>
        <begin position="556"/>
        <end position="589"/>
    </location>
</feature>
<evidence type="ECO:0000256" key="3">
    <source>
        <dbReference type="SAM" id="SignalP"/>
    </source>
</evidence>
<dbReference type="SUPFAM" id="SSF48695">
    <property type="entry name" value="Multiheme cytochromes"/>
    <property type="match status" value="1"/>
</dbReference>
<reference evidence="7" key="1">
    <citation type="submission" date="2016-10" db="EMBL/GenBank/DDBJ databases">
        <authorList>
            <person name="Varghese N."/>
            <person name="Submissions S."/>
        </authorList>
    </citation>
    <scope>NUCLEOTIDE SEQUENCE [LARGE SCALE GENOMIC DNA]</scope>
    <source>
        <strain evidence="7">CGMCC 1.9108</strain>
    </source>
</reference>
<dbReference type="CDD" id="cd08168">
    <property type="entry name" value="Cytochrom_C3"/>
    <property type="match status" value="1"/>
</dbReference>
<evidence type="ECO:0000256" key="1">
    <source>
        <dbReference type="ARBA" id="ARBA00022729"/>
    </source>
</evidence>
<dbReference type="InterPro" id="IPR051829">
    <property type="entry name" value="Multiheme_Cytochr_ET"/>
</dbReference>
<dbReference type="InterPro" id="IPR036280">
    <property type="entry name" value="Multihaem_cyt_sf"/>
</dbReference>
<dbReference type="Pfam" id="PF13435">
    <property type="entry name" value="Cytochrome_C554"/>
    <property type="match status" value="1"/>
</dbReference>
<dbReference type="InterPro" id="IPR019734">
    <property type="entry name" value="TPR_rpt"/>
</dbReference>